<sequence length="131" mass="14312">MRVRTVSALRLAQCTGRAVYPCTGYNYSFMSVMSPLLKLKEELITGRTAGRIGRCRVMARTDGRSLAAAQTRSMPLWSIVYAMSAVACGRCFFCSDASSDGVEERSLSLARSAQAERDNESCLFVRAAGLH</sequence>
<protein>
    <submittedName>
        <fullName evidence="1">Uncharacterized protein</fullName>
    </submittedName>
</protein>
<comment type="caution">
    <text evidence="1">The sequence shown here is derived from an EMBL/GenBank/DDBJ whole genome shotgun (WGS) entry which is preliminary data.</text>
</comment>
<evidence type="ECO:0000313" key="1">
    <source>
        <dbReference type="EMBL" id="GBP05404.1"/>
    </source>
</evidence>
<dbReference type="EMBL" id="BGZK01003897">
    <property type="protein sequence ID" value="GBP05404.1"/>
    <property type="molecule type" value="Genomic_DNA"/>
</dbReference>
<evidence type="ECO:0000313" key="2">
    <source>
        <dbReference type="Proteomes" id="UP000299102"/>
    </source>
</evidence>
<accession>A0A4C1SU26</accession>
<dbReference type="AlphaFoldDB" id="A0A4C1SU26"/>
<keyword evidence="2" id="KW-1185">Reference proteome</keyword>
<reference evidence="1 2" key="1">
    <citation type="journal article" date="2019" name="Commun. Biol.">
        <title>The bagworm genome reveals a unique fibroin gene that provides high tensile strength.</title>
        <authorList>
            <person name="Kono N."/>
            <person name="Nakamura H."/>
            <person name="Ohtoshi R."/>
            <person name="Tomita M."/>
            <person name="Numata K."/>
            <person name="Arakawa K."/>
        </authorList>
    </citation>
    <scope>NUCLEOTIDE SEQUENCE [LARGE SCALE GENOMIC DNA]</scope>
</reference>
<proteinExistence type="predicted"/>
<organism evidence="1 2">
    <name type="scientific">Eumeta variegata</name>
    <name type="common">Bagworm moth</name>
    <name type="synonym">Eumeta japonica</name>
    <dbReference type="NCBI Taxonomy" id="151549"/>
    <lineage>
        <taxon>Eukaryota</taxon>
        <taxon>Metazoa</taxon>
        <taxon>Ecdysozoa</taxon>
        <taxon>Arthropoda</taxon>
        <taxon>Hexapoda</taxon>
        <taxon>Insecta</taxon>
        <taxon>Pterygota</taxon>
        <taxon>Neoptera</taxon>
        <taxon>Endopterygota</taxon>
        <taxon>Lepidoptera</taxon>
        <taxon>Glossata</taxon>
        <taxon>Ditrysia</taxon>
        <taxon>Tineoidea</taxon>
        <taxon>Psychidae</taxon>
        <taxon>Oiketicinae</taxon>
        <taxon>Eumeta</taxon>
    </lineage>
</organism>
<name>A0A4C1SU26_EUMVA</name>
<dbReference type="Proteomes" id="UP000299102">
    <property type="component" value="Unassembled WGS sequence"/>
</dbReference>
<gene>
    <name evidence="1" type="ORF">EVAR_96731_1</name>
</gene>